<dbReference type="Proteomes" id="UP000005222">
    <property type="component" value="Chromosome H"/>
</dbReference>
<dbReference type="AlphaFoldDB" id="G8YI13"/>
<evidence type="ECO:0000313" key="3">
    <source>
        <dbReference type="Proteomes" id="UP000005222"/>
    </source>
</evidence>
<dbReference type="eggNOG" id="ENOG502SD6J">
    <property type="taxonomic scope" value="Eukaryota"/>
</dbReference>
<dbReference type="InterPro" id="IPR039196">
    <property type="entry name" value="Fmc1"/>
</dbReference>
<evidence type="ECO:0000313" key="2">
    <source>
        <dbReference type="EMBL" id="CCE81065.1"/>
    </source>
</evidence>
<dbReference type="GO" id="GO:0005759">
    <property type="term" value="C:mitochondrial matrix"/>
    <property type="evidence" value="ECO:0007669"/>
    <property type="project" value="TreeGrafter"/>
</dbReference>
<reference evidence="3" key="2">
    <citation type="journal article" date="2012" name="G3 (Bethesda)">
        <title>Pichia sorbitophila, an interspecies yeast hybrid reveals early steps of genome resolution following polyploidization.</title>
        <authorList>
            <person name="Leh Louis V."/>
            <person name="Despons L."/>
            <person name="Friedrich A."/>
            <person name="Martin T."/>
            <person name="Durrens P."/>
            <person name="Casaregola S."/>
            <person name="Neuveglise C."/>
            <person name="Fairhead C."/>
            <person name="Marck C."/>
            <person name="Cruz J.A."/>
            <person name="Straub M.L."/>
            <person name="Kugler V."/>
            <person name="Sacerdot C."/>
            <person name="Uzunov Z."/>
            <person name="Thierry A."/>
            <person name="Weiss S."/>
            <person name="Bleykasten C."/>
            <person name="De Montigny J."/>
            <person name="Jacques N."/>
            <person name="Jung P."/>
            <person name="Lemaire M."/>
            <person name="Mallet S."/>
            <person name="Morel G."/>
            <person name="Richard G.F."/>
            <person name="Sarkar A."/>
            <person name="Savel G."/>
            <person name="Schacherer J."/>
            <person name="Seret M.L."/>
            <person name="Talla E."/>
            <person name="Samson G."/>
            <person name="Jubin C."/>
            <person name="Poulain J."/>
            <person name="Vacherie B."/>
            <person name="Barbe V."/>
            <person name="Pelletier E."/>
            <person name="Sherman D.J."/>
            <person name="Westhof E."/>
            <person name="Weissenbach J."/>
            <person name="Baret P.V."/>
            <person name="Wincker P."/>
            <person name="Gaillardin C."/>
            <person name="Dujon B."/>
            <person name="Souciet J.L."/>
        </authorList>
    </citation>
    <scope>NUCLEOTIDE SEQUENCE [LARGE SCALE GENOMIC DNA]</scope>
    <source>
        <strain evidence="3">ATCC MYA-4447 / BCRC 22081 / CBS 7064 / NBRC 10061 / NRRL Y-12695</strain>
    </source>
</reference>
<evidence type="ECO:0000313" key="1">
    <source>
        <dbReference type="EMBL" id="CCE80300.1"/>
    </source>
</evidence>
<keyword evidence="3" id="KW-1185">Reference proteome</keyword>
<reference evidence="2" key="1">
    <citation type="submission" date="2011-10" db="EMBL/GenBank/DDBJ databases">
        <authorList>
            <person name="Genoscope - CEA"/>
        </authorList>
    </citation>
    <scope>NUCLEOTIDE SEQUENCE</scope>
</reference>
<dbReference type="Pfam" id="PF13233">
    <property type="entry name" value="Complex1_LYR_2"/>
    <property type="match status" value="1"/>
</dbReference>
<protein>
    <submittedName>
        <fullName evidence="2">Piso0_003413 protein</fullName>
    </submittedName>
</protein>
<dbReference type="GO" id="GO:0033615">
    <property type="term" value="P:mitochondrial proton-transporting ATP synthase complex assembly"/>
    <property type="evidence" value="ECO:0007669"/>
    <property type="project" value="InterPro"/>
</dbReference>
<dbReference type="HOGENOM" id="CLU_128881_1_0_1"/>
<organism evidence="2 3">
    <name type="scientific">Pichia sorbitophila (strain ATCC MYA-4447 / BCRC 22081 / CBS 7064 / NBRC 10061 / NRRL Y-12695)</name>
    <name type="common">Hybrid yeast</name>
    <dbReference type="NCBI Taxonomy" id="559304"/>
    <lineage>
        <taxon>Eukaryota</taxon>
        <taxon>Fungi</taxon>
        <taxon>Dikarya</taxon>
        <taxon>Ascomycota</taxon>
        <taxon>Saccharomycotina</taxon>
        <taxon>Pichiomycetes</taxon>
        <taxon>Debaryomycetaceae</taxon>
        <taxon>Millerozyma</taxon>
    </lineage>
</organism>
<dbReference type="PANTHER" id="PTHR28015">
    <property type="entry name" value="ATP SYNTHASE ASSEMBLY FACTOR FMC1, MITOCHONDRIAL"/>
    <property type="match status" value="1"/>
</dbReference>
<sequence length="137" mass="16023">MTFKQAYKDLHRELRRVHIRTFESRNKKDIEKQRALLQYEKLQAVRKGEDAAKYDEQIKRLAQAKVPKLDTSLAKALIAEQQANKKTIEHLRNVATFIGSQREYTELLERYNPGLTMEQEEKVRRTAGKVGLSVPEK</sequence>
<gene>
    <name evidence="2" type="primary">Piso0_003413</name>
    <name evidence="1" type="ORF">GNLVRS01_PISO0G11776g</name>
    <name evidence="2" type="ORF">GNLVRS01_PISO0H11777g</name>
</gene>
<dbReference type="OrthoDB" id="15893at2759"/>
<proteinExistence type="predicted"/>
<dbReference type="InParanoid" id="G8YI13"/>
<dbReference type="STRING" id="559304.G8YI13"/>
<name>G8YI13_PICSO</name>
<accession>G8YI13</accession>
<dbReference type="PANTHER" id="PTHR28015:SF1">
    <property type="entry name" value="ATP SYNTHASE ASSEMBLY FACTOR FMC1, MITOCHONDRIAL"/>
    <property type="match status" value="1"/>
</dbReference>
<dbReference type="EMBL" id="FO082052">
    <property type="protein sequence ID" value="CCE81065.1"/>
    <property type="molecule type" value="Genomic_DNA"/>
</dbReference>
<dbReference type="Proteomes" id="UP000005222">
    <property type="component" value="Chromosome G"/>
</dbReference>
<dbReference type="EMBL" id="FO082053">
    <property type="protein sequence ID" value="CCE80300.1"/>
    <property type="molecule type" value="Genomic_DNA"/>
</dbReference>